<reference evidence="8 9" key="1">
    <citation type="submission" date="2015-04" db="EMBL/GenBank/DDBJ databases">
        <title>Draft Genome Sequence of the Novel Agar-Digesting Marine Bacterium Q1.</title>
        <authorList>
            <person name="Li Y."/>
            <person name="Li D."/>
            <person name="Chen G."/>
            <person name="Du Z."/>
        </authorList>
    </citation>
    <scope>NUCLEOTIDE SEQUENCE [LARGE SCALE GENOMIC DNA]</scope>
    <source>
        <strain evidence="8 9">Q1</strain>
    </source>
</reference>
<dbReference type="InterPro" id="IPR000620">
    <property type="entry name" value="EamA_dom"/>
</dbReference>
<dbReference type="SUPFAM" id="SSF103481">
    <property type="entry name" value="Multidrug resistance efflux transporter EmrE"/>
    <property type="match status" value="2"/>
</dbReference>
<feature type="transmembrane region" description="Helical" evidence="6">
    <location>
        <begin position="180"/>
        <end position="201"/>
    </location>
</feature>
<evidence type="ECO:0000256" key="2">
    <source>
        <dbReference type="ARBA" id="ARBA00007362"/>
    </source>
</evidence>
<dbReference type="PANTHER" id="PTHR32322">
    <property type="entry name" value="INNER MEMBRANE TRANSPORTER"/>
    <property type="match status" value="1"/>
</dbReference>
<evidence type="ECO:0000259" key="7">
    <source>
        <dbReference type="Pfam" id="PF00892"/>
    </source>
</evidence>
<comment type="caution">
    <text evidence="8">The sequence shown here is derived from an EMBL/GenBank/DDBJ whole genome shotgun (WGS) entry which is preliminary data.</text>
</comment>
<dbReference type="AlphaFoldDB" id="A0A0J8H0M9"/>
<evidence type="ECO:0000256" key="6">
    <source>
        <dbReference type="SAM" id="Phobius"/>
    </source>
</evidence>
<dbReference type="Pfam" id="PF00892">
    <property type="entry name" value="EamA"/>
    <property type="match status" value="2"/>
</dbReference>
<keyword evidence="9" id="KW-1185">Reference proteome</keyword>
<keyword evidence="5 6" id="KW-0472">Membrane</keyword>
<feature type="transmembrane region" description="Helical" evidence="6">
    <location>
        <begin position="89"/>
        <end position="109"/>
    </location>
</feature>
<evidence type="ECO:0000313" key="8">
    <source>
        <dbReference type="EMBL" id="KMT66999.1"/>
    </source>
</evidence>
<dbReference type="InterPro" id="IPR050638">
    <property type="entry name" value="AA-Vitamin_Transporters"/>
</dbReference>
<feature type="transmembrane region" description="Helical" evidence="6">
    <location>
        <begin position="152"/>
        <end position="168"/>
    </location>
</feature>
<accession>A0A0J8H0M9</accession>
<keyword evidence="3 6" id="KW-0812">Transmembrane</keyword>
<feature type="transmembrane region" description="Helical" evidence="6">
    <location>
        <begin position="251"/>
        <end position="282"/>
    </location>
</feature>
<feature type="domain" description="EamA" evidence="7">
    <location>
        <begin position="3"/>
        <end position="133"/>
    </location>
</feature>
<evidence type="ECO:0000256" key="3">
    <source>
        <dbReference type="ARBA" id="ARBA00022692"/>
    </source>
</evidence>
<feature type="transmembrane region" description="Helical" evidence="6">
    <location>
        <begin position="207"/>
        <end position="230"/>
    </location>
</feature>
<organism evidence="8 9">
    <name type="scientific">Catenovulum maritimum</name>
    <dbReference type="NCBI Taxonomy" id="1513271"/>
    <lineage>
        <taxon>Bacteria</taxon>
        <taxon>Pseudomonadati</taxon>
        <taxon>Pseudomonadota</taxon>
        <taxon>Gammaproteobacteria</taxon>
        <taxon>Alteromonadales</taxon>
        <taxon>Alteromonadaceae</taxon>
        <taxon>Catenovulum</taxon>
    </lineage>
</organism>
<sequence>MPYLWALLGISCFAFTFPVTKFAMAELDPVFITVMRAFIASLFAIGYLVIHKARRPTSQQAIQLSLTALGIVFGFPILASIGIKTTSVSHAGIISALLPLATAIVASLITKEKAKIKFWLCSGMAASLVILLSFNFELSHISTLSSLNTGDIWLFLALPLGAFGYAMGGRLAQSMPSTLVICWILAISSPVSAILTLYLMPDNLWQISLPTVVSILYLALFSQLLGFVFWNKGLAQGGITKMSQLQLLQPFGTLLGAAVLIGEALTFTQLSVCAGVVGLIYLGKK</sequence>
<gene>
    <name evidence="8" type="ORF">XM47_00975</name>
</gene>
<feature type="transmembrane region" description="Helical" evidence="6">
    <location>
        <begin position="116"/>
        <end position="136"/>
    </location>
</feature>
<dbReference type="InterPro" id="IPR037185">
    <property type="entry name" value="EmrE-like"/>
</dbReference>
<dbReference type="PANTHER" id="PTHR32322:SF2">
    <property type="entry name" value="EAMA DOMAIN-CONTAINING PROTEIN"/>
    <property type="match status" value="1"/>
</dbReference>
<evidence type="ECO:0000256" key="4">
    <source>
        <dbReference type="ARBA" id="ARBA00022989"/>
    </source>
</evidence>
<dbReference type="Proteomes" id="UP000037600">
    <property type="component" value="Unassembled WGS sequence"/>
</dbReference>
<feature type="domain" description="EamA" evidence="7">
    <location>
        <begin position="149"/>
        <end position="277"/>
    </location>
</feature>
<keyword evidence="4 6" id="KW-1133">Transmembrane helix</keyword>
<evidence type="ECO:0000256" key="1">
    <source>
        <dbReference type="ARBA" id="ARBA00004141"/>
    </source>
</evidence>
<feature type="transmembrane region" description="Helical" evidence="6">
    <location>
        <begin position="30"/>
        <end position="50"/>
    </location>
</feature>
<comment type="subcellular location">
    <subcellularLocation>
        <location evidence="1">Membrane</location>
        <topology evidence="1">Multi-pass membrane protein</topology>
    </subcellularLocation>
</comment>
<evidence type="ECO:0000256" key="5">
    <source>
        <dbReference type="ARBA" id="ARBA00023136"/>
    </source>
</evidence>
<evidence type="ECO:0000313" key="9">
    <source>
        <dbReference type="Proteomes" id="UP000037600"/>
    </source>
</evidence>
<name>A0A0J8H0M9_9ALTE</name>
<dbReference type="EMBL" id="LAZL01000002">
    <property type="protein sequence ID" value="KMT66999.1"/>
    <property type="molecule type" value="Genomic_DNA"/>
</dbReference>
<dbReference type="STRING" id="1513271.XM47_00975"/>
<dbReference type="GO" id="GO:0016020">
    <property type="term" value="C:membrane"/>
    <property type="evidence" value="ECO:0007669"/>
    <property type="project" value="UniProtKB-SubCell"/>
</dbReference>
<proteinExistence type="inferred from homology"/>
<protein>
    <recommendedName>
        <fullName evidence="7">EamA domain-containing protein</fullName>
    </recommendedName>
</protein>
<feature type="transmembrane region" description="Helical" evidence="6">
    <location>
        <begin position="62"/>
        <end position="83"/>
    </location>
</feature>
<comment type="similarity">
    <text evidence="2">Belongs to the EamA transporter family.</text>
</comment>